<evidence type="ECO:0000313" key="2">
    <source>
        <dbReference type="Proteomes" id="UP001596380"/>
    </source>
</evidence>
<organism evidence="1 2">
    <name type="scientific">Actinomadura yumaensis</name>
    <dbReference type="NCBI Taxonomy" id="111807"/>
    <lineage>
        <taxon>Bacteria</taxon>
        <taxon>Bacillati</taxon>
        <taxon>Actinomycetota</taxon>
        <taxon>Actinomycetes</taxon>
        <taxon>Streptosporangiales</taxon>
        <taxon>Thermomonosporaceae</taxon>
        <taxon>Actinomadura</taxon>
    </lineage>
</organism>
<comment type="caution">
    <text evidence="1">The sequence shown here is derived from an EMBL/GenBank/DDBJ whole genome shotgun (WGS) entry which is preliminary data.</text>
</comment>
<protein>
    <submittedName>
        <fullName evidence="1">Uncharacterized protein</fullName>
    </submittedName>
</protein>
<accession>A0ABW2CIK1</accession>
<sequence length="182" mass="20459">MSSRFSPGRAPIGDVGAALLLIDSRIKGFQSERPEMDPEQHRLIDQFLRSFDSEGANDVLDGACTLIYLYVEWLRQAHEHLERDVIEYVLPYVVGTMRMMTRSIEPETIPTMAGMMVAAAIGVSPTLWRRQYGPWLRAELIALEATVFLLADHINHITEDPDAATRLITDLLNAVTEDLPPL</sequence>
<proteinExistence type="predicted"/>
<gene>
    <name evidence="1" type="ORF">ACFQKB_17465</name>
</gene>
<dbReference type="RefSeq" id="WP_160822953.1">
    <property type="nucleotide sequence ID" value="NZ_JBHSXS010000008.1"/>
</dbReference>
<evidence type="ECO:0000313" key="1">
    <source>
        <dbReference type="EMBL" id="MFC6881552.1"/>
    </source>
</evidence>
<name>A0ABW2CIK1_9ACTN</name>
<dbReference type="EMBL" id="JBHSXS010000008">
    <property type="protein sequence ID" value="MFC6881552.1"/>
    <property type="molecule type" value="Genomic_DNA"/>
</dbReference>
<reference evidence="2" key="1">
    <citation type="journal article" date="2019" name="Int. J. Syst. Evol. Microbiol.">
        <title>The Global Catalogue of Microorganisms (GCM) 10K type strain sequencing project: providing services to taxonomists for standard genome sequencing and annotation.</title>
        <authorList>
            <consortium name="The Broad Institute Genomics Platform"/>
            <consortium name="The Broad Institute Genome Sequencing Center for Infectious Disease"/>
            <person name="Wu L."/>
            <person name="Ma J."/>
        </authorList>
    </citation>
    <scope>NUCLEOTIDE SEQUENCE [LARGE SCALE GENOMIC DNA]</scope>
    <source>
        <strain evidence="2">JCM 3369</strain>
    </source>
</reference>
<keyword evidence="2" id="KW-1185">Reference proteome</keyword>
<dbReference type="Proteomes" id="UP001596380">
    <property type="component" value="Unassembled WGS sequence"/>
</dbReference>